<keyword evidence="2" id="KW-1185">Reference proteome</keyword>
<evidence type="ECO:0000313" key="2">
    <source>
        <dbReference type="Proteomes" id="UP000236630"/>
    </source>
</evidence>
<dbReference type="AlphaFoldDB" id="A0A2H5PZC5"/>
<evidence type="ECO:0000313" key="1">
    <source>
        <dbReference type="EMBL" id="GAY57746.1"/>
    </source>
</evidence>
<organism evidence="1 2">
    <name type="scientific">Citrus unshiu</name>
    <name type="common">Satsuma mandarin</name>
    <name type="synonym">Citrus nobilis var. unshiu</name>
    <dbReference type="NCBI Taxonomy" id="55188"/>
    <lineage>
        <taxon>Eukaryota</taxon>
        <taxon>Viridiplantae</taxon>
        <taxon>Streptophyta</taxon>
        <taxon>Embryophyta</taxon>
        <taxon>Tracheophyta</taxon>
        <taxon>Spermatophyta</taxon>
        <taxon>Magnoliopsida</taxon>
        <taxon>eudicotyledons</taxon>
        <taxon>Gunneridae</taxon>
        <taxon>Pentapetalae</taxon>
        <taxon>rosids</taxon>
        <taxon>malvids</taxon>
        <taxon>Sapindales</taxon>
        <taxon>Rutaceae</taxon>
        <taxon>Aurantioideae</taxon>
        <taxon>Citrus</taxon>
    </lineage>
</organism>
<accession>A0A2H5PZC5</accession>
<protein>
    <submittedName>
        <fullName evidence="1">Uncharacterized protein</fullName>
    </submittedName>
</protein>
<sequence>MPKISPTAYKSLTSLNSHNSPQSSPSTPQAPCCAMPLTYHRSSAVICQLHSHPVAVNFLSHQQIPPNLNKRCWILRLPSPRSSALQHPKVYLRRRRLAALYLMLMLANTKVDLKIVSYEFETCNVKGLILNNLNFLLSYDIYGLHWHLKGEKTSIEVIKDIVQKCIEE</sequence>
<reference evidence="1 2" key="1">
    <citation type="journal article" date="2017" name="Front. Genet.">
        <title>Draft sequencing of the heterozygous diploid genome of Satsuma (Citrus unshiu Marc.) using a hybrid assembly approach.</title>
        <authorList>
            <person name="Shimizu T."/>
            <person name="Tanizawa Y."/>
            <person name="Mochizuki T."/>
            <person name="Nagasaki H."/>
            <person name="Yoshioka T."/>
            <person name="Toyoda A."/>
            <person name="Fujiyama A."/>
            <person name="Kaminuma E."/>
            <person name="Nakamura Y."/>
        </authorList>
    </citation>
    <scope>NUCLEOTIDE SEQUENCE [LARGE SCALE GENOMIC DNA]</scope>
    <source>
        <strain evidence="2">cv. Miyagawa wase</strain>
    </source>
</reference>
<dbReference type="EMBL" id="BDQV01000168">
    <property type="protein sequence ID" value="GAY57746.1"/>
    <property type="molecule type" value="Genomic_DNA"/>
</dbReference>
<comment type="caution">
    <text evidence="1">The sequence shown here is derived from an EMBL/GenBank/DDBJ whole genome shotgun (WGS) entry which is preliminary data.</text>
</comment>
<dbReference type="Proteomes" id="UP000236630">
    <property type="component" value="Unassembled WGS sequence"/>
</dbReference>
<name>A0A2H5PZC5_CITUN</name>
<proteinExistence type="predicted"/>
<gene>
    <name evidence="1" type="ORF">CUMW_181800</name>
</gene>